<keyword evidence="3" id="KW-1185">Reference proteome</keyword>
<protein>
    <submittedName>
        <fullName evidence="2">Uncharacterized protein</fullName>
    </submittedName>
</protein>
<feature type="signal peptide" evidence="1">
    <location>
        <begin position="1"/>
        <end position="23"/>
    </location>
</feature>
<name>A0ABT8X889_9HYPH</name>
<feature type="chain" id="PRO_5045880924" evidence="1">
    <location>
        <begin position="24"/>
        <end position="112"/>
    </location>
</feature>
<evidence type="ECO:0000313" key="2">
    <source>
        <dbReference type="EMBL" id="MDO6119934.1"/>
    </source>
</evidence>
<reference evidence="2" key="1">
    <citation type="submission" date="2022-04" db="EMBL/GenBank/DDBJ databases">
        <title>Shinella lacus sp. nov., a novel member of the genus Shinella from water.</title>
        <authorList>
            <person name="Deng Y."/>
        </authorList>
    </citation>
    <scope>NUCLEOTIDE SEQUENCE</scope>
    <source>
        <strain evidence="2">JCM 31239</strain>
    </source>
</reference>
<gene>
    <name evidence="2" type="ORF">GB928_001920</name>
</gene>
<keyword evidence="1" id="KW-0732">Signal</keyword>
<dbReference type="Proteomes" id="UP001177080">
    <property type="component" value="Unassembled WGS sequence"/>
</dbReference>
<dbReference type="RefSeq" id="WP_244759159.1">
    <property type="nucleotide sequence ID" value="NZ_JALJCJ010000001.1"/>
</dbReference>
<sequence>MSLTKIIACLTVATIFTAAPAVAAGIPKFGKTCVGNFGKSSNICISSNGKTVSSTYTFRGTIPTKGSHTDCSEKGDTIVCTGGQYRTSLGNGKMTRVVIKLKNDKPTSMAWR</sequence>
<accession>A0ABT8X889</accession>
<comment type="caution">
    <text evidence="2">The sequence shown here is derived from an EMBL/GenBank/DDBJ whole genome shotgun (WGS) entry which is preliminary data.</text>
</comment>
<evidence type="ECO:0000313" key="3">
    <source>
        <dbReference type="Proteomes" id="UP001177080"/>
    </source>
</evidence>
<organism evidence="2 3">
    <name type="scientific">Shinella curvata</name>
    <dbReference type="NCBI Taxonomy" id="1817964"/>
    <lineage>
        <taxon>Bacteria</taxon>
        <taxon>Pseudomonadati</taxon>
        <taxon>Pseudomonadota</taxon>
        <taxon>Alphaproteobacteria</taxon>
        <taxon>Hyphomicrobiales</taxon>
        <taxon>Rhizobiaceae</taxon>
        <taxon>Shinella</taxon>
    </lineage>
</organism>
<dbReference type="EMBL" id="WHSC02000001">
    <property type="protein sequence ID" value="MDO6119934.1"/>
    <property type="molecule type" value="Genomic_DNA"/>
</dbReference>
<proteinExistence type="predicted"/>
<evidence type="ECO:0000256" key="1">
    <source>
        <dbReference type="SAM" id="SignalP"/>
    </source>
</evidence>